<keyword evidence="2" id="KW-0812">Transmembrane</keyword>
<keyword evidence="2" id="KW-0472">Membrane</keyword>
<feature type="chain" id="PRO_5003265340" evidence="3">
    <location>
        <begin position="26"/>
        <end position="1019"/>
    </location>
</feature>
<keyword evidence="3" id="KW-0732">Signal</keyword>
<proteinExistence type="predicted"/>
<feature type="region of interest" description="Disordered" evidence="1">
    <location>
        <begin position="927"/>
        <end position="952"/>
    </location>
</feature>
<dbReference type="VEuPathDB" id="AmoebaDB:DICPUDRAFT_154354"/>
<evidence type="ECO:0000256" key="3">
    <source>
        <dbReference type="SAM" id="SignalP"/>
    </source>
</evidence>
<dbReference type="STRING" id="5786.F0ZR49"/>
<dbReference type="Proteomes" id="UP000001064">
    <property type="component" value="Unassembled WGS sequence"/>
</dbReference>
<evidence type="ECO:0000313" key="5">
    <source>
        <dbReference type="Proteomes" id="UP000001064"/>
    </source>
</evidence>
<dbReference type="RefSeq" id="XP_003289901.1">
    <property type="nucleotide sequence ID" value="XM_003289853.1"/>
</dbReference>
<dbReference type="KEGG" id="dpp:DICPUDRAFT_154354"/>
<gene>
    <name evidence="4" type="ORF">DICPUDRAFT_154354</name>
</gene>
<evidence type="ECO:0000313" key="4">
    <source>
        <dbReference type="EMBL" id="EGC33586.1"/>
    </source>
</evidence>
<accession>F0ZR49</accession>
<evidence type="ECO:0000256" key="2">
    <source>
        <dbReference type="SAM" id="Phobius"/>
    </source>
</evidence>
<keyword evidence="2" id="KW-1133">Transmembrane helix</keyword>
<sequence>MYTNKKLSFILLFLICFNNFHNVFCGGGDDSNVLSYLDSTDSEKKWETDENGFKYLQAYTDSNKCYTLSFNAYHSLVSKATRIEMENTTIIDWNTRRAYQWPGIELSMDMSNNEYYKPNEQEIALYSQYNDFDNEDFLLKDIISREFITNINFTTGIDLINGIVCKKVIGYCSRETIYTNLTCSRECYINQIDMDGNLEFKNVTRDVINLGNVTDQRALNNYYDDLVEIDQKSIKKFFINSSEWLTLLFFVSSDEKYAKWVEIGVTKDDEKINNNIVVSSYEKLDINPATYFNTPFIFNPGNYCQELVPSIRSQVLDFSKQLSSAETPQFPFLNFNGSFDFFLTDEDSDELEWGFDSSSGFEYIVKDNSIITTINHRDYNSFQADLNTGNCKDIVTPANRTRSLYVNQDLQKIFMPSLFNENLNWTFSNKTLYRGINVEKWSSSIGSIYFAQNGWGFPGRTFNYKPDQSLLIPVGIKLFSLSNDFIPIYLFSFVTKSEKHELFDFNIKKCFPTLPPFYTTMVSINSNINGVTLQYNETYTMDMDRNNVLVSESKYGGDYQYLYSWNPHIFISANNDSCQKFQNPKNLTLLNDVSTILDSIGFVKSVSFFYTQLRVEKEVSQSYIGKVNHRGRDIHQWRIKSGTKQMSNPFFNKNGYNTNLTADLYYELFPSKLNNLTFTMTPSTVVLNFTFTSNNSIPINNVITIDYILFNTLQGIYEISFRNTYNCNDKKNPSFNCTKDYQKIERNSTSLIPEKFHSIIEFRNQFSNVSIPPFILQWDHNGQYKNDIISSFNFQTKRTQYILNNQSNIKHFNNDSIPPNETNYKESQIFKFLIGLDKNNNSYNLNYNKKDQISYKGVPVDVASYTISNNQTLEIYYYPKDWDVRSFSILNNNEKVPMSISFYEKNELKEHLDFIIFGNLKQLINKNDTSSSQSKNEKDAKNSNSGSKKDKSLSVGGIVGIIVASVVIVSVLVGLSVFYVYRRKHRRNNSNEGKAVLLEDRVLSDSSNTINSPNNNAII</sequence>
<organism evidence="4 5">
    <name type="scientific">Dictyostelium purpureum</name>
    <name type="common">Slime mold</name>
    <dbReference type="NCBI Taxonomy" id="5786"/>
    <lineage>
        <taxon>Eukaryota</taxon>
        <taxon>Amoebozoa</taxon>
        <taxon>Evosea</taxon>
        <taxon>Eumycetozoa</taxon>
        <taxon>Dictyostelia</taxon>
        <taxon>Dictyosteliales</taxon>
        <taxon>Dictyosteliaceae</taxon>
        <taxon>Dictyostelium</taxon>
    </lineage>
</organism>
<protein>
    <submittedName>
        <fullName evidence="4">Uncharacterized protein</fullName>
    </submittedName>
</protein>
<dbReference type="InParanoid" id="F0ZR49"/>
<evidence type="ECO:0000256" key="1">
    <source>
        <dbReference type="SAM" id="MobiDB-lite"/>
    </source>
</evidence>
<keyword evidence="5" id="KW-1185">Reference proteome</keyword>
<feature type="transmembrane region" description="Helical" evidence="2">
    <location>
        <begin position="953"/>
        <end position="981"/>
    </location>
</feature>
<dbReference type="GeneID" id="10504245"/>
<name>F0ZR49_DICPU</name>
<feature type="signal peptide" evidence="3">
    <location>
        <begin position="1"/>
        <end position="25"/>
    </location>
</feature>
<feature type="compositionally biased region" description="Basic and acidic residues" evidence="1">
    <location>
        <begin position="935"/>
        <end position="952"/>
    </location>
</feature>
<reference evidence="5" key="1">
    <citation type="journal article" date="2011" name="Genome Biol.">
        <title>Comparative genomics of the social amoebae Dictyostelium discoideum and Dictyostelium purpureum.</title>
        <authorList>
            <consortium name="US DOE Joint Genome Institute (JGI-PGF)"/>
            <person name="Sucgang R."/>
            <person name="Kuo A."/>
            <person name="Tian X."/>
            <person name="Salerno W."/>
            <person name="Parikh A."/>
            <person name="Feasley C.L."/>
            <person name="Dalin E."/>
            <person name="Tu H."/>
            <person name="Huang E."/>
            <person name="Barry K."/>
            <person name="Lindquist E."/>
            <person name="Shapiro H."/>
            <person name="Bruce D."/>
            <person name="Schmutz J."/>
            <person name="Salamov A."/>
            <person name="Fey P."/>
            <person name="Gaudet P."/>
            <person name="Anjard C."/>
            <person name="Babu M.M."/>
            <person name="Basu S."/>
            <person name="Bushmanova Y."/>
            <person name="van der Wel H."/>
            <person name="Katoh-Kurasawa M."/>
            <person name="Dinh C."/>
            <person name="Coutinho P.M."/>
            <person name="Saito T."/>
            <person name="Elias M."/>
            <person name="Schaap P."/>
            <person name="Kay R.R."/>
            <person name="Henrissat B."/>
            <person name="Eichinger L."/>
            <person name="Rivero F."/>
            <person name="Putnam N.H."/>
            <person name="West C.M."/>
            <person name="Loomis W.F."/>
            <person name="Chisholm R.L."/>
            <person name="Shaulsky G."/>
            <person name="Strassmann J.E."/>
            <person name="Queller D.C."/>
            <person name="Kuspa A."/>
            <person name="Grigoriev I.V."/>
        </authorList>
    </citation>
    <scope>NUCLEOTIDE SEQUENCE [LARGE SCALE GENOMIC DNA]</scope>
    <source>
        <strain evidence="5">QSDP1</strain>
    </source>
</reference>
<dbReference type="EMBL" id="GL871135">
    <property type="protein sequence ID" value="EGC33586.1"/>
    <property type="molecule type" value="Genomic_DNA"/>
</dbReference>
<dbReference type="AlphaFoldDB" id="F0ZR49"/>